<protein>
    <submittedName>
        <fullName evidence="3">Potassium channel LctB</fullName>
    </submittedName>
</protein>
<feature type="transmembrane region" description="Helical" evidence="1">
    <location>
        <begin position="116"/>
        <end position="137"/>
    </location>
</feature>
<feature type="transmembrane region" description="Helical" evidence="1">
    <location>
        <begin position="86"/>
        <end position="104"/>
    </location>
</feature>
<proteinExistence type="predicted"/>
<comment type="caution">
    <text evidence="3">The sequence shown here is derived from an EMBL/GenBank/DDBJ whole genome shotgun (WGS) entry which is preliminary data.</text>
</comment>
<dbReference type="SUPFAM" id="SSF81324">
    <property type="entry name" value="Voltage-gated potassium channels"/>
    <property type="match status" value="1"/>
</dbReference>
<sequence>MGIIPWLILIAICFVMLKSLIDFIRGGGKARLRIDMRQSRFSVGLFYMLLMIYITVIIGFGLIYFIMSFNGIILVEAGELREVSVFGSFIHSLYFSGVTMLTIGYGDITPIGIGRFIALIEALIGYILPAAFVLRLVQSQQERSRDK</sequence>
<evidence type="ECO:0000313" key="3">
    <source>
        <dbReference type="EMBL" id="MBP1970581.1"/>
    </source>
</evidence>
<accession>A0ABS4IJQ9</accession>
<feature type="domain" description="Potassium channel" evidence="2">
    <location>
        <begin position="53"/>
        <end position="137"/>
    </location>
</feature>
<dbReference type="Gene3D" id="1.10.287.70">
    <property type="match status" value="1"/>
</dbReference>
<organism evidence="3 4">
    <name type="scientific">Virgibacillus natechei</name>
    <dbReference type="NCBI Taxonomy" id="1216297"/>
    <lineage>
        <taxon>Bacteria</taxon>
        <taxon>Bacillati</taxon>
        <taxon>Bacillota</taxon>
        <taxon>Bacilli</taxon>
        <taxon>Bacillales</taxon>
        <taxon>Bacillaceae</taxon>
        <taxon>Virgibacillus</taxon>
    </lineage>
</organism>
<name>A0ABS4IJQ9_9BACI</name>
<dbReference type="InterPro" id="IPR013099">
    <property type="entry name" value="K_chnl_dom"/>
</dbReference>
<keyword evidence="3" id="KW-0407">Ion channel</keyword>
<feature type="transmembrane region" description="Helical" evidence="1">
    <location>
        <begin position="45"/>
        <end position="66"/>
    </location>
</feature>
<evidence type="ECO:0000313" key="4">
    <source>
        <dbReference type="Proteomes" id="UP001519345"/>
    </source>
</evidence>
<reference evidence="3 4" key="1">
    <citation type="submission" date="2021-03" db="EMBL/GenBank/DDBJ databases">
        <title>Genomic Encyclopedia of Type Strains, Phase IV (KMG-IV): sequencing the most valuable type-strain genomes for metagenomic binning, comparative biology and taxonomic classification.</title>
        <authorList>
            <person name="Goeker M."/>
        </authorList>
    </citation>
    <scope>NUCLEOTIDE SEQUENCE [LARGE SCALE GENOMIC DNA]</scope>
    <source>
        <strain evidence="3 4">DSM 25609</strain>
    </source>
</reference>
<dbReference type="GO" id="GO:0034220">
    <property type="term" value="P:monoatomic ion transmembrane transport"/>
    <property type="evidence" value="ECO:0007669"/>
    <property type="project" value="UniProtKB-KW"/>
</dbReference>
<keyword evidence="3" id="KW-0813">Transport</keyword>
<evidence type="ECO:0000259" key="2">
    <source>
        <dbReference type="Pfam" id="PF07885"/>
    </source>
</evidence>
<gene>
    <name evidence="3" type="ORF">J2Z83_002717</name>
</gene>
<keyword evidence="3" id="KW-0406">Ion transport</keyword>
<keyword evidence="1" id="KW-1133">Transmembrane helix</keyword>
<keyword evidence="4" id="KW-1185">Reference proteome</keyword>
<keyword evidence="1" id="KW-0472">Membrane</keyword>
<dbReference type="EMBL" id="JAGGKX010000015">
    <property type="protein sequence ID" value="MBP1970581.1"/>
    <property type="molecule type" value="Genomic_DNA"/>
</dbReference>
<dbReference type="Pfam" id="PF07885">
    <property type="entry name" value="Ion_trans_2"/>
    <property type="match status" value="1"/>
</dbReference>
<dbReference type="Proteomes" id="UP001519345">
    <property type="component" value="Unassembled WGS sequence"/>
</dbReference>
<dbReference type="RefSeq" id="WP_209463702.1">
    <property type="nucleotide sequence ID" value="NZ_CP110224.1"/>
</dbReference>
<feature type="transmembrane region" description="Helical" evidence="1">
    <location>
        <begin position="6"/>
        <end position="24"/>
    </location>
</feature>
<evidence type="ECO:0000256" key="1">
    <source>
        <dbReference type="SAM" id="Phobius"/>
    </source>
</evidence>
<keyword evidence="1" id="KW-0812">Transmembrane</keyword>